<feature type="domain" description="Alcohol dehydrogenase-like C-terminal" evidence="3">
    <location>
        <begin position="1"/>
        <end position="117"/>
    </location>
</feature>
<dbReference type="PANTHER" id="PTHR44154:SF1">
    <property type="entry name" value="QUINONE OXIDOREDUCTASE"/>
    <property type="match status" value="1"/>
</dbReference>
<accession>A0A6I6NMS5</accession>
<name>A0A6I6NMS5_9ACTN</name>
<dbReference type="EMBL" id="CP047020">
    <property type="protein sequence ID" value="QHA09406.1"/>
    <property type="molecule type" value="Genomic_DNA"/>
</dbReference>
<sequence length="194" mass="20112">MAARAGARVLAAAGARDSSCCEQSGAAEVFDYRDPDLPGRLRGAAPSGVDLYPDTAGVNDLETSVGLLARRGRVVLLAGAGTRPVLPAGPLYMNDRSVVGFVISHATPGELAGAAECINDLLGRDALPPRCIEVLPLGAAGEVHARLERGSSAAGARSCGRTLPPPPDGVRPRVPGRRIVRRPGRPPVWEPIFT</sequence>
<dbReference type="Gene3D" id="3.40.50.720">
    <property type="entry name" value="NAD(P)-binding Rossmann-like Domain"/>
    <property type="match status" value="1"/>
</dbReference>
<evidence type="ECO:0000259" key="3">
    <source>
        <dbReference type="Pfam" id="PF00107"/>
    </source>
</evidence>
<dbReference type="PANTHER" id="PTHR44154">
    <property type="entry name" value="QUINONE OXIDOREDUCTASE"/>
    <property type="match status" value="1"/>
</dbReference>
<organism evidence="4 5">
    <name type="scientific">Streptomyces broussonetiae</name>
    <dbReference type="NCBI Taxonomy" id="2686304"/>
    <lineage>
        <taxon>Bacteria</taxon>
        <taxon>Bacillati</taxon>
        <taxon>Actinomycetota</taxon>
        <taxon>Actinomycetes</taxon>
        <taxon>Kitasatosporales</taxon>
        <taxon>Streptomycetaceae</taxon>
        <taxon>Streptomyces</taxon>
    </lineage>
</organism>
<dbReference type="Proteomes" id="UP000436138">
    <property type="component" value="Chromosome"/>
</dbReference>
<dbReference type="Gene3D" id="3.90.180.10">
    <property type="entry name" value="Medium-chain alcohol dehydrogenases, catalytic domain"/>
    <property type="match status" value="1"/>
</dbReference>
<dbReference type="InterPro" id="IPR051603">
    <property type="entry name" value="Zinc-ADH_QOR/CCCR"/>
</dbReference>
<evidence type="ECO:0000256" key="2">
    <source>
        <dbReference type="SAM" id="MobiDB-lite"/>
    </source>
</evidence>
<dbReference type="Pfam" id="PF00107">
    <property type="entry name" value="ADH_zinc_N"/>
    <property type="match status" value="1"/>
</dbReference>
<dbReference type="InterPro" id="IPR036291">
    <property type="entry name" value="NAD(P)-bd_dom_sf"/>
</dbReference>
<keyword evidence="5" id="KW-1185">Reference proteome</keyword>
<dbReference type="SUPFAM" id="SSF51735">
    <property type="entry name" value="NAD(P)-binding Rossmann-fold domains"/>
    <property type="match status" value="1"/>
</dbReference>
<proteinExistence type="predicted"/>
<dbReference type="AlphaFoldDB" id="A0A6I6NMS5"/>
<dbReference type="KEGG" id="sbro:GQF42_04670"/>
<keyword evidence="1" id="KW-0521">NADP</keyword>
<feature type="region of interest" description="Disordered" evidence="2">
    <location>
        <begin position="150"/>
        <end position="182"/>
    </location>
</feature>
<gene>
    <name evidence="4" type="ORF">GQF42_04670</name>
</gene>
<evidence type="ECO:0000256" key="1">
    <source>
        <dbReference type="ARBA" id="ARBA00022857"/>
    </source>
</evidence>
<dbReference type="InterPro" id="IPR013149">
    <property type="entry name" value="ADH-like_C"/>
</dbReference>
<evidence type="ECO:0000313" key="4">
    <source>
        <dbReference type="EMBL" id="QHA09406.1"/>
    </source>
</evidence>
<reference evidence="4 5" key="1">
    <citation type="submission" date="2019-12" db="EMBL/GenBank/DDBJ databases">
        <title>Streptomyces sp. strain T44 isolated from rhizosphere soil of Broussonetia papyrifera.</title>
        <authorList>
            <person name="Mo P."/>
        </authorList>
    </citation>
    <scope>NUCLEOTIDE SEQUENCE [LARGE SCALE GENOMIC DNA]</scope>
    <source>
        <strain evidence="4 5">T44</strain>
    </source>
</reference>
<protein>
    <submittedName>
        <fullName evidence="4">Zinc-binding dehydrogenase</fullName>
    </submittedName>
</protein>
<evidence type="ECO:0000313" key="5">
    <source>
        <dbReference type="Proteomes" id="UP000436138"/>
    </source>
</evidence>